<reference evidence="2 3" key="1">
    <citation type="submission" date="2019-01" db="EMBL/GenBank/DDBJ databases">
        <title>Ktedonosporobacter rubrisoli SCAWS-G2.</title>
        <authorList>
            <person name="Huang Y."/>
            <person name="Yan B."/>
        </authorList>
    </citation>
    <scope>NUCLEOTIDE SEQUENCE [LARGE SCALE GENOMIC DNA]</scope>
    <source>
        <strain evidence="2 3">SCAWS-G2</strain>
    </source>
</reference>
<organism evidence="2 3">
    <name type="scientific">Ktedonosporobacter rubrisoli</name>
    <dbReference type="NCBI Taxonomy" id="2509675"/>
    <lineage>
        <taxon>Bacteria</taxon>
        <taxon>Bacillati</taxon>
        <taxon>Chloroflexota</taxon>
        <taxon>Ktedonobacteria</taxon>
        <taxon>Ktedonobacterales</taxon>
        <taxon>Ktedonosporobacteraceae</taxon>
        <taxon>Ktedonosporobacter</taxon>
    </lineage>
</organism>
<protein>
    <recommendedName>
        <fullName evidence="4">DUF1080 domain-containing protein</fullName>
    </recommendedName>
</protein>
<feature type="region of interest" description="Disordered" evidence="1">
    <location>
        <begin position="41"/>
        <end position="62"/>
    </location>
</feature>
<dbReference type="AlphaFoldDB" id="A0A4P6K4C2"/>
<dbReference type="RefSeq" id="WP_129894224.1">
    <property type="nucleotide sequence ID" value="NZ_CP035758.1"/>
</dbReference>
<dbReference type="OrthoDB" id="148222at2"/>
<dbReference type="Proteomes" id="UP000290365">
    <property type="component" value="Chromosome"/>
</dbReference>
<name>A0A4P6K4C2_KTERU</name>
<evidence type="ECO:0000256" key="1">
    <source>
        <dbReference type="SAM" id="MobiDB-lite"/>
    </source>
</evidence>
<proteinExistence type="predicted"/>
<dbReference type="Gene3D" id="2.60.120.560">
    <property type="entry name" value="Exo-inulinase, domain 1"/>
    <property type="match status" value="1"/>
</dbReference>
<evidence type="ECO:0000313" key="3">
    <source>
        <dbReference type="Proteomes" id="UP000290365"/>
    </source>
</evidence>
<dbReference type="KEGG" id="kbs:EPA93_47245"/>
<dbReference type="EMBL" id="CP035758">
    <property type="protein sequence ID" value="QBD83158.1"/>
    <property type="molecule type" value="Genomic_DNA"/>
</dbReference>
<evidence type="ECO:0008006" key="4">
    <source>
        <dbReference type="Google" id="ProtNLM"/>
    </source>
</evidence>
<keyword evidence="3" id="KW-1185">Reference proteome</keyword>
<sequence length="267" mass="28617">MNRQLLAFTLLIILVVSGLVAGIFAGSIERMLTLPMMQRSTGNAKTPQVGHSSPPAATQSPKDTMVATTSTMVLAQDTFKRADQSLWGTASDGRAWNGDANTFPHIFSVKGMGGLIAHGQGTFNAVLGSATNNEDVLVNGTVNHFDGEVNLGIVLRWTNANNWYKAYIDGTHLTVIRSVQGVIQQLESVPFQASNNVAYMLRFRAVGAALYVRVWPAGTTEPQNWTLVTMDTALTTGQVGIRVLVRATTIVNIASFSATQASSSMQT</sequence>
<gene>
    <name evidence="2" type="ORF">EPA93_47245</name>
</gene>
<accession>A0A4P6K4C2</accession>
<evidence type="ECO:0000313" key="2">
    <source>
        <dbReference type="EMBL" id="QBD83158.1"/>
    </source>
</evidence>